<reference evidence="3" key="1">
    <citation type="journal article" date="2019" name="Int. J. Syst. Evol. Microbiol.">
        <title>The Global Catalogue of Microorganisms (GCM) 10K type strain sequencing project: providing services to taxonomists for standard genome sequencing and annotation.</title>
        <authorList>
            <consortium name="The Broad Institute Genomics Platform"/>
            <consortium name="The Broad Institute Genome Sequencing Center for Infectious Disease"/>
            <person name="Wu L."/>
            <person name="Ma J."/>
        </authorList>
    </citation>
    <scope>NUCLEOTIDE SEQUENCE [LARGE SCALE GENOMIC DNA]</scope>
    <source>
        <strain evidence="3">JCM 16929</strain>
    </source>
</reference>
<dbReference type="Pfam" id="PF00248">
    <property type="entry name" value="Aldo_ket_red"/>
    <property type="match status" value="1"/>
</dbReference>
<protein>
    <submittedName>
        <fullName evidence="2">Aldo/keto reductase</fullName>
    </submittedName>
</protein>
<dbReference type="InterPro" id="IPR050523">
    <property type="entry name" value="AKR_Detox_Biosynth"/>
</dbReference>
<evidence type="ECO:0000313" key="3">
    <source>
        <dbReference type="Proteomes" id="UP001501490"/>
    </source>
</evidence>
<dbReference type="Proteomes" id="UP001501490">
    <property type="component" value="Unassembled WGS sequence"/>
</dbReference>
<dbReference type="PANTHER" id="PTHR43364">
    <property type="entry name" value="NADH-SPECIFIC METHYLGLYOXAL REDUCTASE-RELATED"/>
    <property type="match status" value="1"/>
</dbReference>
<dbReference type="EMBL" id="BAABAB010000006">
    <property type="protein sequence ID" value="GAA3610528.1"/>
    <property type="molecule type" value="Genomic_DNA"/>
</dbReference>
<comment type="caution">
    <text evidence="2">The sequence shown here is derived from an EMBL/GenBank/DDBJ whole genome shotgun (WGS) entry which is preliminary data.</text>
</comment>
<dbReference type="Gene3D" id="3.20.20.100">
    <property type="entry name" value="NADP-dependent oxidoreductase domain"/>
    <property type="match status" value="1"/>
</dbReference>
<name>A0ABP6ZL56_9ACTN</name>
<dbReference type="SUPFAM" id="SSF51430">
    <property type="entry name" value="NAD(P)-linked oxidoreductase"/>
    <property type="match status" value="1"/>
</dbReference>
<evidence type="ECO:0000259" key="1">
    <source>
        <dbReference type="Pfam" id="PF00248"/>
    </source>
</evidence>
<keyword evidence="3" id="KW-1185">Reference proteome</keyword>
<dbReference type="PANTHER" id="PTHR43364:SF5">
    <property type="entry name" value="REDUCTASE"/>
    <property type="match status" value="1"/>
</dbReference>
<accession>A0ABP6ZL56</accession>
<organism evidence="2 3">
    <name type="scientific">Microlunatus ginsengisoli</name>
    <dbReference type="NCBI Taxonomy" id="363863"/>
    <lineage>
        <taxon>Bacteria</taxon>
        <taxon>Bacillati</taxon>
        <taxon>Actinomycetota</taxon>
        <taxon>Actinomycetes</taxon>
        <taxon>Propionibacteriales</taxon>
        <taxon>Propionibacteriaceae</taxon>
        <taxon>Microlunatus</taxon>
    </lineage>
</organism>
<sequence length="321" mass="35443">MEYTQLGRTGLRVSRLCLGTMNFGPQTSEQDAHAIMDAAHEAGINFFDTANRYGTQPGETETILGNWFSTGGGRRERTVLATKLYGDMDDWPNNGRLSALNIRRALDASLRRLQTDYIDLYQFHHIDRNTPWDEIWQAIEVAIQAGKILYVGSSNFAGWHIADAQAAAARRSLTGLVSEQSLYNLLVREIELEVAPAAEHYGLGIIPWSPLQGGLLGGVIKKTEAGVRRLEGRAAQSLEAHRDAIQGYEQLADEIGTQPATLGLSWLLSRPVVTAPIIGPRTRAQLDSALPAVELTLSDDHLQRLDKLFPGRKTAPEDYAW</sequence>
<dbReference type="InterPro" id="IPR023210">
    <property type="entry name" value="NADP_OxRdtase_dom"/>
</dbReference>
<dbReference type="InterPro" id="IPR036812">
    <property type="entry name" value="NAD(P)_OxRdtase_dom_sf"/>
</dbReference>
<dbReference type="CDD" id="cd19087">
    <property type="entry name" value="AKR_AKR12A1_B1_C1"/>
    <property type="match status" value="1"/>
</dbReference>
<evidence type="ECO:0000313" key="2">
    <source>
        <dbReference type="EMBL" id="GAA3610528.1"/>
    </source>
</evidence>
<feature type="domain" description="NADP-dependent oxidoreductase" evidence="1">
    <location>
        <begin position="15"/>
        <end position="308"/>
    </location>
</feature>
<proteinExistence type="predicted"/>
<dbReference type="RefSeq" id="WP_344802025.1">
    <property type="nucleotide sequence ID" value="NZ_BAABAB010000006.1"/>
</dbReference>
<gene>
    <name evidence="2" type="ORF">GCM10022236_10270</name>
</gene>